<gene>
    <name evidence="2" type="ORF">RhiirA1_455037</name>
</gene>
<reference evidence="2 3" key="2">
    <citation type="submission" date="2017-10" db="EMBL/GenBank/DDBJ databases">
        <title>Genome analyses suggest a sexual origin of heterokaryosis in a supposedly ancient asexual fungus.</title>
        <authorList>
            <person name="Corradi N."/>
            <person name="Sedzielewska K."/>
            <person name="Noel J."/>
            <person name="Charron P."/>
            <person name="Farinelli L."/>
            <person name="Marton T."/>
            <person name="Kruger M."/>
            <person name="Pelin A."/>
            <person name="Brachmann A."/>
            <person name="Corradi N."/>
        </authorList>
    </citation>
    <scope>NUCLEOTIDE SEQUENCE [LARGE SCALE GENOMIC DNA]</scope>
    <source>
        <strain evidence="2 3">A1</strain>
    </source>
</reference>
<comment type="caution">
    <text evidence="2">The sequence shown here is derived from an EMBL/GenBank/DDBJ whole genome shotgun (WGS) entry which is preliminary data.</text>
</comment>
<feature type="domain" description="DUF7431" evidence="1">
    <location>
        <begin position="367"/>
        <end position="634"/>
    </location>
</feature>
<proteinExistence type="predicted"/>
<dbReference type="Proteomes" id="UP000232688">
    <property type="component" value="Unassembled WGS sequence"/>
</dbReference>
<dbReference type="InterPro" id="IPR055854">
    <property type="entry name" value="DUF7431"/>
</dbReference>
<dbReference type="VEuPathDB" id="FungiDB:FUN_009543"/>
<organism evidence="2 3">
    <name type="scientific">Rhizophagus irregularis</name>
    <dbReference type="NCBI Taxonomy" id="588596"/>
    <lineage>
        <taxon>Eukaryota</taxon>
        <taxon>Fungi</taxon>
        <taxon>Fungi incertae sedis</taxon>
        <taxon>Mucoromycota</taxon>
        <taxon>Glomeromycotina</taxon>
        <taxon>Glomeromycetes</taxon>
        <taxon>Glomerales</taxon>
        <taxon>Glomeraceae</taxon>
        <taxon>Rhizophagus</taxon>
    </lineage>
</organism>
<protein>
    <recommendedName>
        <fullName evidence="1">DUF7431 domain-containing protein</fullName>
    </recommendedName>
</protein>
<name>A0A2N0S3U0_9GLOM</name>
<dbReference type="VEuPathDB" id="FungiDB:RhiirFUN_003573"/>
<dbReference type="EMBL" id="LLXH01000234">
    <property type="protein sequence ID" value="PKC70235.1"/>
    <property type="molecule type" value="Genomic_DNA"/>
</dbReference>
<evidence type="ECO:0000313" key="2">
    <source>
        <dbReference type="EMBL" id="PKC70235.1"/>
    </source>
</evidence>
<accession>A0A2N0S3U0</accession>
<evidence type="ECO:0000313" key="3">
    <source>
        <dbReference type="Proteomes" id="UP000232688"/>
    </source>
</evidence>
<sequence length="671" mass="77825">MEAKTDDVQENDIHITVQIDNPPLKHVLVSLNLKEKLSKIRKRLEQNSKIKMNDTLSFTNKVTQINNNDNNEMFFAEIAKEDEEKITLEKIIEKQDKILYLKSEPDWKFLKEKLKLEYGLTSMLEKANKKAFTIMEDCNMTEIVDGCKHSTIEVDSEEDQIIKNDLLLTAGANIQDFAKLRTSFGSSKIEKSNFETSLTCTISEYSKVSLKFRLQPVPEFVKEVKEAIESKDPRNFKKITEEYGQFIPIEIILGGRAYFKRTNISKDCSKENSNMYDMNVGGQISNIRIESTSENLSKNVNNSKHECFKLIGGKQLSINNFDEEVWVESLRDFRYWSCIEFKDSVSIFQPLSEDLRKQILLSVGKKIFCTNIEDYTYYLLENAKPNVFRLNIPENILKIMQNEEADCSIFATVIDKKEKDIFNCQITWSQNEDPKLAIHCIQKKFKKRKCELRINWMIIGYDLNFDFDDSEFNIKLKVQKEYFNASAGSQTIIKSLDIDNDSSALCFGIPVLNKSNSSNNSLAINHHFFNNKKNGKVGLYAFSYCLEKKHYVNLPDFTFNILIISSYPNSDNYGILPIQHSKMRNFVNFAKFNPKPKFISLYSMEGNCGPNFLKQKINQIKIKSIGINCKQEDCICKNRKVKESKNNLKYAYLNPIEVFSISFIQFIFILF</sequence>
<dbReference type="VEuPathDB" id="FungiDB:RhiirA1_455037"/>
<evidence type="ECO:0000259" key="1">
    <source>
        <dbReference type="Pfam" id="PF24209"/>
    </source>
</evidence>
<dbReference type="Pfam" id="PF24209">
    <property type="entry name" value="DUF7431"/>
    <property type="match status" value="1"/>
</dbReference>
<dbReference type="AlphaFoldDB" id="A0A2N0S3U0"/>
<reference evidence="2 3" key="1">
    <citation type="submission" date="2017-10" db="EMBL/GenBank/DDBJ databases">
        <title>Extensive intraspecific genome diversity in a model arbuscular mycorrhizal fungus.</title>
        <authorList>
            <person name="Chen E.C.H."/>
            <person name="Morin E."/>
            <person name="Baudet D."/>
            <person name="Noel J."/>
            <person name="Ndikumana S."/>
            <person name="Charron P."/>
            <person name="St-Onge C."/>
            <person name="Giorgi J."/>
            <person name="Grigoriev I.V."/>
            <person name="Roux C."/>
            <person name="Martin F.M."/>
            <person name="Corradi N."/>
        </authorList>
    </citation>
    <scope>NUCLEOTIDE SEQUENCE [LARGE SCALE GENOMIC DNA]</scope>
    <source>
        <strain evidence="2 3">A1</strain>
    </source>
</reference>